<proteinExistence type="predicted"/>
<feature type="signal peptide" evidence="2">
    <location>
        <begin position="1"/>
        <end position="20"/>
    </location>
</feature>
<name>A0A1D3JN05_PLAMA</name>
<feature type="compositionally biased region" description="Basic and acidic residues" evidence="1">
    <location>
        <begin position="271"/>
        <end position="285"/>
    </location>
</feature>
<accession>A0A1D3JN05</accession>
<evidence type="ECO:0000313" key="4">
    <source>
        <dbReference type="Proteomes" id="UP000219813"/>
    </source>
</evidence>
<feature type="compositionally biased region" description="Basic residues" evidence="1">
    <location>
        <begin position="251"/>
        <end position="270"/>
    </location>
</feature>
<organism evidence="3 4">
    <name type="scientific">Plasmodium malariae</name>
    <dbReference type="NCBI Taxonomy" id="5858"/>
    <lineage>
        <taxon>Eukaryota</taxon>
        <taxon>Sar</taxon>
        <taxon>Alveolata</taxon>
        <taxon>Apicomplexa</taxon>
        <taxon>Aconoidasida</taxon>
        <taxon>Haemosporida</taxon>
        <taxon>Plasmodiidae</taxon>
        <taxon>Plasmodium</taxon>
        <taxon>Plasmodium (Plasmodium)</taxon>
    </lineage>
</organism>
<dbReference type="AlphaFoldDB" id="A0A1D3JN05"/>
<evidence type="ECO:0008006" key="5">
    <source>
        <dbReference type="Google" id="ProtNLM"/>
    </source>
</evidence>
<keyword evidence="4" id="KW-1185">Reference proteome</keyword>
<evidence type="ECO:0000256" key="1">
    <source>
        <dbReference type="SAM" id="MobiDB-lite"/>
    </source>
</evidence>
<evidence type="ECO:0000256" key="2">
    <source>
        <dbReference type="SAM" id="SignalP"/>
    </source>
</evidence>
<evidence type="ECO:0000313" key="3">
    <source>
        <dbReference type="EMBL" id="SBT88012.1"/>
    </source>
</evidence>
<dbReference type="EMBL" id="LT594628">
    <property type="protein sequence ID" value="SBT88012.1"/>
    <property type="molecule type" value="Genomic_DNA"/>
</dbReference>
<protein>
    <recommendedName>
        <fullName evidence="5">Plasmodium RESA N-terminal domain-containing protein</fullName>
    </recommendedName>
</protein>
<dbReference type="VEuPathDB" id="PlasmoDB:PmUG01_07047600"/>
<dbReference type="GeneID" id="39868037"/>
<dbReference type="RefSeq" id="XP_028860943.1">
    <property type="nucleotide sequence ID" value="XM_029004234.1"/>
</dbReference>
<gene>
    <name evidence="3" type="primary">PmUG01_07047600</name>
    <name evidence="3" type="ORF">PMUG01_07047600</name>
</gene>
<feature type="region of interest" description="Disordered" evidence="1">
    <location>
        <begin position="249"/>
        <end position="285"/>
    </location>
</feature>
<keyword evidence="2" id="KW-0732">Signal</keyword>
<sequence length="285" mass="34134">MFSSILRVTLISLLLFIVKGNSLELGVKEKSPDMQCKNGNSRILTKIDIGIQNDKDLEKHGKEDQKTKEKFKKKGIDDLKVFCPDLPNNNESIYLDELNPEKRKRKGSEQLDEDSLELLEQMWKKEFLQWRKHLYEINKEIFWDFTRICLINNIYFSWGNGVWLKYKNILNKKISEKEYKDYEDYLALKNKNPSDEECNKFISLKRNSFIEFYNTLKEEKTLFIDQVIMEWMKFKERFISRNIKSTMTEKKKLKRKLKKKLKKKKKKKKASKVDEDAATNKKDNS</sequence>
<reference evidence="3 4" key="1">
    <citation type="submission" date="2016-06" db="EMBL/GenBank/DDBJ databases">
        <authorList>
            <consortium name="Pathogen Informatics"/>
        </authorList>
    </citation>
    <scope>NUCLEOTIDE SEQUENCE [LARGE SCALE GENOMIC DNA]</scope>
</reference>
<dbReference type="KEGG" id="pmal:PMUG01_07047600"/>
<dbReference type="OrthoDB" id="375954at2759"/>
<dbReference type="Proteomes" id="UP000219813">
    <property type="component" value="Chromosome 7"/>
</dbReference>
<feature type="chain" id="PRO_5008915877" description="Plasmodium RESA N-terminal domain-containing protein" evidence="2">
    <location>
        <begin position="21"/>
        <end position="285"/>
    </location>
</feature>